<dbReference type="STRING" id="310781.SAMN05216259_106397"/>
<organism evidence="16 17">
    <name type="scientific">Actinacidiphila guanduensis</name>
    <dbReference type="NCBI Taxonomy" id="310781"/>
    <lineage>
        <taxon>Bacteria</taxon>
        <taxon>Bacillati</taxon>
        <taxon>Actinomycetota</taxon>
        <taxon>Actinomycetes</taxon>
        <taxon>Kitasatosporales</taxon>
        <taxon>Streptomycetaceae</taxon>
        <taxon>Actinacidiphila</taxon>
    </lineage>
</organism>
<name>A0A1H0FR83_9ACTN</name>
<keyword evidence="9" id="KW-0560">Oxidoreductase</keyword>
<evidence type="ECO:0000256" key="8">
    <source>
        <dbReference type="ARBA" id="ARBA00022857"/>
    </source>
</evidence>
<dbReference type="EC" id="1.14.13.59" evidence="4"/>
<dbReference type="AlphaFoldDB" id="A0A1H0FR83"/>
<evidence type="ECO:0000256" key="1">
    <source>
        <dbReference type="ARBA" id="ARBA00001974"/>
    </source>
</evidence>
<evidence type="ECO:0000256" key="13">
    <source>
        <dbReference type="ARBA" id="ARBA00032493"/>
    </source>
</evidence>
<evidence type="ECO:0000256" key="14">
    <source>
        <dbReference type="ARBA" id="ARBA00032738"/>
    </source>
</evidence>
<dbReference type="PANTHER" id="PTHR42802:SF1">
    <property type="entry name" value="L-ORNITHINE N(5)-MONOOXYGENASE"/>
    <property type="match status" value="1"/>
</dbReference>
<evidence type="ECO:0000256" key="9">
    <source>
        <dbReference type="ARBA" id="ARBA00023002"/>
    </source>
</evidence>
<dbReference type="SUPFAM" id="SSF51905">
    <property type="entry name" value="FAD/NAD(P)-binding domain"/>
    <property type="match status" value="2"/>
</dbReference>
<dbReference type="Pfam" id="PF13434">
    <property type="entry name" value="Lys_Orn_oxgnase"/>
    <property type="match status" value="1"/>
</dbReference>
<protein>
    <recommendedName>
        <fullName evidence="5">L-lysine N6-monooxygenase MbtG</fullName>
        <ecNumber evidence="4">1.14.13.59</ecNumber>
    </recommendedName>
    <alternativeName>
        <fullName evidence="14">Lysine 6-N-hydroxylase</fullName>
    </alternativeName>
    <alternativeName>
        <fullName evidence="13">Lysine N6-hydroxylase</fullName>
    </alternativeName>
    <alternativeName>
        <fullName evidence="11">Lysine-N-oxygenase</fullName>
    </alternativeName>
    <alternativeName>
        <fullName evidence="12">Mycobactin synthase protein G</fullName>
    </alternativeName>
</protein>
<dbReference type="Gene3D" id="3.50.50.60">
    <property type="entry name" value="FAD/NAD(P)-binding domain"/>
    <property type="match status" value="1"/>
</dbReference>
<dbReference type="InterPro" id="IPR025700">
    <property type="entry name" value="Lys/Orn_oxygenase"/>
</dbReference>
<keyword evidence="6" id="KW-0285">Flavoprotein</keyword>
<comment type="pathway">
    <text evidence="2">Siderophore biosynthesis.</text>
</comment>
<reference evidence="16 17" key="1">
    <citation type="submission" date="2016-10" db="EMBL/GenBank/DDBJ databases">
        <authorList>
            <person name="de Groot N.N."/>
        </authorList>
    </citation>
    <scope>NUCLEOTIDE SEQUENCE [LARGE SCALE GENOMIC DNA]</scope>
    <source>
        <strain evidence="16 17">CGMCC 4.2022</strain>
    </source>
</reference>
<evidence type="ECO:0000256" key="3">
    <source>
        <dbReference type="ARBA" id="ARBA00007588"/>
    </source>
</evidence>
<evidence type="ECO:0000256" key="7">
    <source>
        <dbReference type="ARBA" id="ARBA00022827"/>
    </source>
</evidence>
<dbReference type="InterPro" id="IPR036188">
    <property type="entry name" value="FAD/NAD-bd_sf"/>
</dbReference>
<accession>A0A1H0FR83</accession>
<dbReference type="EMBL" id="FNIE01000006">
    <property type="protein sequence ID" value="SDN97147.1"/>
    <property type="molecule type" value="Genomic_DNA"/>
</dbReference>
<keyword evidence="7" id="KW-0274">FAD</keyword>
<proteinExistence type="inferred from homology"/>
<dbReference type="PANTHER" id="PTHR42802">
    <property type="entry name" value="MONOOXYGENASE"/>
    <property type="match status" value="1"/>
</dbReference>
<keyword evidence="17" id="KW-1185">Reference proteome</keyword>
<evidence type="ECO:0000256" key="2">
    <source>
        <dbReference type="ARBA" id="ARBA00004924"/>
    </source>
</evidence>
<evidence type="ECO:0000256" key="15">
    <source>
        <dbReference type="ARBA" id="ARBA00048407"/>
    </source>
</evidence>
<dbReference type="OrthoDB" id="7527071at2"/>
<dbReference type="Proteomes" id="UP000199341">
    <property type="component" value="Unassembled WGS sequence"/>
</dbReference>
<keyword evidence="10" id="KW-0503">Monooxygenase</keyword>
<evidence type="ECO:0000313" key="17">
    <source>
        <dbReference type="Proteomes" id="UP000199341"/>
    </source>
</evidence>
<evidence type="ECO:0000256" key="4">
    <source>
        <dbReference type="ARBA" id="ARBA00013076"/>
    </source>
</evidence>
<evidence type="ECO:0000313" key="16">
    <source>
        <dbReference type="EMBL" id="SDN97147.1"/>
    </source>
</evidence>
<comment type="cofactor">
    <cofactor evidence="1">
        <name>FAD</name>
        <dbReference type="ChEBI" id="CHEBI:57692"/>
    </cofactor>
</comment>
<gene>
    <name evidence="16" type="ORF">SAMN05216259_106397</name>
</gene>
<evidence type="ECO:0000256" key="11">
    <source>
        <dbReference type="ARBA" id="ARBA00029939"/>
    </source>
</evidence>
<evidence type="ECO:0000256" key="12">
    <source>
        <dbReference type="ARBA" id="ARBA00031158"/>
    </source>
</evidence>
<dbReference type="GO" id="GO:0047091">
    <property type="term" value="F:L-lysine 6-monooxygenase (NADPH) activity"/>
    <property type="evidence" value="ECO:0007669"/>
    <property type="project" value="UniProtKB-EC"/>
</dbReference>
<dbReference type="RefSeq" id="WP_093785147.1">
    <property type="nucleotide sequence ID" value="NZ_FNIE01000006.1"/>
</dbReference>
<comment type="similarity">
    <text evidence="3">Belongs to the lysine N(6)-hydroxylase/L-ornithine N(5)-oxygenase family.</text>
</comment>
<evidence type="ECO:0000256" key="10">
    <source>
        <dbReference type="ARBA" id="ARBA00023033"/>
    </source>
</evidence>
<evidence type="ECO:0000256" key="6">
    <source>
        <dbReference type="ARBA" id="ARBA00022630"/>
    </source>
</evidence>
<comment type="catalytic activity">
    <reaction evidence="15">
        <text>L-lysine + NADPH + O2 = N(6)-hydroxy-L-lysine + NADP(+) + H2O</text>
        <dbReference type="Rhea" id="RHEA:23228"/>
        <dbReference type="ChEBI" id="CHEBI:15377"/>
        <dbReference type="ChEBI" id="CHEBI:15379"/>
        <dbReference type="ChEBI" id="CHEBI:32551"/>
        <dbReference type="ChEBI" id="CHEBI:57783"/>
        <dbReference type="ChEBI" id="CHEBI:57820"/>
        <dbReference type="ChEBI" id="CHEBI:58349"/>
        <dbReference type="EC" id="1.14.13.59"/>
    </reaction>
</comment>
<dbReference type="GO" id="GO:0006879">
    <property type="term" value="P:intracellular iron ion homeostasis"/>
    <property type="evidence" value="ECO:0007669"/>
    <property type="project" value="TreeGrafter"/>
</dbReference>
<evidence type="ECO:0000256" key="5">
    <source>
        <dbReference type="ARBA" id="ARBA00016406"/>
    </source>
</evidence>
<sequence>MADREVGVLAIGAGPANLALAAAIEESGSPELAEGTLLLEQAPDIKWQRDLLMPWARSQVSFLKDLVTLRNPRSRFSFLSFLHDQGRLDAFVNLGTFHPYRWEFSDYLQWVAASLERVRIRYSARVTSVVPQYDGQGLLTGWKVQLADGDTIACRDLVIGGGRDPRVPEVFAGLPAERVVHSSAYRSRIAGIPKDDPVRAVVVGGAQSAAEMFYALHENLPNSRILMVVRSVGLQNYQTSKFVNELFFPSFVDEFYDAPKDVRAQVLDEMRLTNYAGLAPPFLDQLYEMLYRQRMLGGGVARSEIRAMTEVVDARVEDGEVVLDLRDRRTGKEWPHRCDLVLLGTGFDGRMPALVRDLAERAGLDEVAVSRNYRVDLGAATPGALYLQGVNEATHGIADSLISVLANRSHDIVTDLLARRTPTAVPAAVPAAEQGVA</sequence>
<keyword evidence="8" id="KW-0521">NADP</keyword>